<name>A0A6M3JCD3_9ZZZZ</name>
<gene>
    <name evidence="1" type="ORF">MM415B00340_0075</name>
</gene>
<sequence length="199" mass="22414">MARLGISKGKIVDYDEHEKRWPYERYFDSERVDLRIKRNGRRKSWEVSKLWDIHQEVIRLKTLGMKNVQIQSALGVSKGLVTCTLNSRVAQDKLMIMRGARDAETIDLAKRIKEFAPKCLDLLESVVEGVGAGTGATLGLRVRTSQDYADRAGLGAVRKFQSESVHLTVADIEKIKQRASDSRNVIIVKSEEAVADESK</sequence>
<evidence type="ECO:0000313" key="1">
    <source>
        <dbReference type="EMBL" id="QJA66691.1"/>
    </source>
</evidence>
<reference evidence="1" key="1">
    <citation type="submission" date="2020-03" db="EMBL/GenBank/DDBJ databases">
        <title>The deep terrestrial virosphere.</title>
        <authorList>
            <person name="Holmfeldt K."/>
            <person name="Nilsson E."/>
            <person name="Simone D."/>
            <person name="Lopez-Fernandez M."/>
            <person name="Wu X."/>
            <person name="de Brujin I."/>
            <person name="Lundin D."/>
            <person name="Andersson A."/>
            <person name="Bertilsson S."/>
            <person name="Dopson M."/>
        </authorList>
    </citation>
    <scope>NUCLEOTIDE SEQUENCE</scope>
    <source>
        <strain evidence="1">MM415B00340</strain>
    </source>
</reference>
<dbReference type="EMBL" id="MT141558">
    <property type="protein sequence ID" value="QJA66691.1"/>
    <property type="molecule type" value="Genomic_DNA"/>
</dbReference>
<organism evidence="1">
    <name type="scientific">viral metagenome</name>
    <dbReference type="NCBI Taxonomy" id="1070528"/>
    <lineage>
        <taxon>unclassified sequences</taxon>
        <taxon>metagenomes</taxon>
        <taxon>organismal metagenomes</taxon>
    </lineage>
</organism>
<dbReference type="AlphaFoldDB" id="A0A6M3JCD3"/>
<accession>A0A6M3JCD3</accession>
<protein>
    <submittedName>
        <fullName evidence="1">Uncharacterized protein</fullName>
    </submittedName>
</protein>
<proteinExistence type="predicted"/>